<dbReference type="Pfam" id="PF00795">
    <property type="entry name" value="CN_hydrolase"/>
    <property type="match status" value="1"/>
</dbReference>
<dbReference type="CDD" id="cd07197">
    <property type="entry name" value="nitrilase"/>
    <property type="match status" value="1"/>
</dbReference>
<dbReference type="InterPro" id="IPR050345">
    <property type="entry name" value="Aliph_Amidase/BUP"/>
</dbReference>
<dbReference type="SUPFAM" id="SSF56317">
    <property type="entry name" value="Carbon-nitrogen hydrolase"/>
    <property type="match status" value="1"/>
</dbReference>
<gene>
    <name evidence="3" type="ORF">ACFO9E_18940</name>
</gene>
<accession>A0ABV9G6J4</accession>
<dbReference type="RefSeq" id="WP_381197159.1">
    <property type="nucleotide sequence ID" value="NZ_JBHSFE010000014.1"/>
</dbReference>
<dbReference type="InterPro" id="IPR036526">
    <property type="entry name" value="C-N_Hydrolase_sf"/>
</dbReference>
<keyword evidence="4" id="KW-1185">Reference proteome</keyword>
<evidence type="ECO:0000313" key="4">
    <source>
        <dbReference type="Proteomes" id="UP001595993"/>
    </source>
</evidence>
<dbReference type="PANTHER" id="PTHR43674:SF2">
    <property type="entry name" value="BETA-UREIDOPROPIONASE"/>
    <property type="match status" value="1"/>
</dbReference>
<organism evidence="3 4">
    <name type="scientific">Streptomyces maoxianensis</name>
    <dbReference type="NCBI Taxonomy" id="1459942"/>
    <lineage>
        <taxon>Bacteria</taxon>
        <taxon>Bacillati</taxon>
        <taxon>Actinomycetota</taxon>
        <taxon>Actinomycetes</taxon>
        <taxon>Kitasatosporales</taxon>
        <taxon>Streptomycetaceae</taxon>
        <taxon>Streptomyces</taxon>
    </lineage>
</organism>
<reference evidence="4" key="1">
    <citation type="journal article" date="2019" name="Int. J. Syst. Evol. Microbiol.">
        <title>The Global Catalogue of Microorganisms (GCM) 10K type strain sequencing project: providing services to taxonomists for standard genome sequencing and annotation.</title>
        <authorList>
            <consortium name="The Broad Institute Genomics Platform"/>
            <consortium name="The Broad Institute Genome Sequencing Center for Infectious Disease"/>
            <person name="Wu L."/>
            <person name="Ma J."/>
        </authorList>
    </citation>
    <scope>NUCLEOTIDE SEQUENCE [LARGE SCALE GENOMIC DNA]</scope>
    <source>
        <strain evidence="4">CGMCC 4.7139</strain>
    </source>
</reference>
<comment type="caution">
    <text evidence="3">The sequence shown here is derived from an EMBL/GenBank/DDBJ whole genome shotgun (WGS) entry which is preliminary data.</text>
</comment>
<evidence type="ECO:0000256" key="1">
    <source>
        <dbReference type="ARBA" id="ARBA00022801"/>
    </source>
</evidence>
<dbReference type="PROSITE" id="PS50263">
    <property type="entry name" value="CN_HYDROLASE"/>
    <property type="match status" value="1"/>
</dbReference>
<evidence type="ECO:0000313" key="3">
    <source>
        <dbReference type="EMBL" id="MFC4609870.1"/>
    </source>
</evidence>
<keyword evidence="1 3" id="KW-0378">Hydrolase</keyword>
<protein>
    <submittedName>
        <fullName evidence="3">Carbon-nitrogen hydrolase family protein</fullName>
    </submittedName>
</protein>
<evidence type="ECO:0000259" key="2">
    <source>
        <dbReference type="PROSITE" id="PS50263"/>
    </source>
</evidence>
<dbReference type="Proteomes" id="UP001595993">
    <property type="component" value="Unassembled WGS sequence"/>
</dbReference>
<dbReference type="Gene3D" id="3.60.110.10">
    <property type="entry name" value="Carbon-nitrogen hydrolase"/>
    <property type="match status" value="1"/>
</dbReference>
<proteinExistence type="predicted"/>
<dbReference type="GO" id="GO:0016787">
    <property type="term" value="F:hydrolase activity"/>
    <property type="evidence" value="ECO:0007669"/>
    <property type="project" value="UniProtKB-KW"/>
</dbReference>
<name>A0ABV9G6J4_9ACTN</name>
<feature type="domain" description="CN hydrolase" evidence="2">
    <location>
        <begin position="1"/>
        <end position="239"/>
    </location>
</feature>
<dbReference type="InterPro" id="IPR003010">
    <property type="entry name" value="C-N_Hydrolase"/>
</dbReference>
<sequence>MRIAAAQFASVPRDVGANVHAMHGLLDAASGRGADLVVFSELAVTGYELALIAKDPALWVAPDDPRLDPIREACRAHRTAAVVNCAAARTDSERPAITSLVIDSRGELLTRYEKRHLHGPELDVFGAGTAEGRFTLGGVRFALAICYDNRFPELAERAKDDNCQVYVASSALDVENDSFEAVYPVRARDNGLYVVLGNAVGFSGAGDCRGGSAVWGPDGSVIVDAGEAAPGLAVAELPFRS</sequence>
<dbReference type="PANTHER" id="PTHR43674">
    <property type="entry name" value="NITRILASE C965.09-RELATED"/>
    <property type="match status" value="1"/>
</dbReference>
<dbReference type="EMBL" id="JBHSFE010000014">
    <property type="protein sequence ID" value="MFC4609870.1"/>
    <property type="molecule type" value="Genomic_DNA"/>
</dbReference>